<dbReference type="GO" id="GO:0140359">
    <property type="term" value="F:ABC-type transporter activity"/>
    <property type="evidence" value="ECO:0007669"/>
    <property type="project" value="InterPro"/>
</dbReference>
<sequence length="300" mass="33011">MTTSCLEEAYALADRIVVLNNGVLKCHGSPTFLREAIGTSFNISITIKDRMQMMKLRETVEGIIPNLKSRIEDMRNIVLSLPTKDSDDFPKVFKTLEEKKEEFGIQLIDVGMFMEEVFMEFLVFDCTVSAVAGQLAAALRVAGSIPARSNSLCDPQNVVSGLGVMCIWAAVKRVAGSITARNISLCDPQIIVPGLGVMCVCVKLYVCKRTHDTGEIMGPTFYVLKSTKLEGIFLLWSRIKLLHTRTYDYLLMKKIQFLLVASNAPVTPLVLLVSMGGANRLPSGDPYATSINLFSIDSVS</sequence>
<dbReference type="InterPro" id="IPR026082">
    <property type="entry name" value="ABCA"/>
</dbReference>
<evidence type="ECO:0000313" key="1">
    <source>
        <dbReference type="EMBL" id="SOQ46564.1"/>
    </source>
</evidence>
<accession>A0A2H1W224</accession>
<reference evidence="1" key="1">
    <citation type="submission" date="2016-07" db="EMBL/GenBank/DDBJ databases">
        <authorList>
            <person name="Bretaudeau A."/>
        </authorList>
    </citation>
    <scope>NUCLEOTIDE SEQUENCE</scope>
    <source>
        <strain evidence="1">Rice</strain>
        <tissue evidence="1">Whole body</tissue>
    </source>
</reference>
<gene>
    <name evidence="1" type="ORF">SFRICE_017272</name>
</gene>
<dbReference type="EMBL" id="ODYU01005580">
    <property type="protein sequence ID" value="SOQ46564.1"/>
    <property type="molecule type" value="Genomic_DNA"/>
</dbReference>
<dbReference type="PANTHER" id="PTHR19229:SF250">
    <property type="entry name" value="ABC TRANSPORTER DOMAIN-CONTAINING PROTEIN-RELATED"/>
    <property type="match status" value="1"/>
</dbReference>
<organism evidence="1">
    <name type="scientific">Spodoptera frugiperda</name>
    <name type="common">Fall armyworm</name>
    <dbReference type="NCBI Taxonomy" id="7108"/>
    <lineage>
        <taxon>Eukaryota</taxon>
        <taxon>Metazoa</taxon>
        <taxon>Ecdysozoa</taxon>
        <taxon>Arthropoda</taxon>
        <taxon>Hexapoda</taxon>
        <taxon>Insecta</taxon>
        <taxon>Pterygota</taxon>
        <taxon>Neoptera</taxon>
        <taxon>Endopterygota</taxon>
        <taxon>Lepidoptera</taxon>
        <taxon>Glossata</taxon>
        <taxon>Ditrysia</taxon>
        <taxon>Noctuoidea</taxon>
        <taxon>Noctuidae</taxon>
        <taxon>Amphipyrinae</taxon>
        <taxon>Spodoptera</taxon>
    </lineage>
</organism>
<dbReference type="AlphaFoldDB" id="A0A2H1W224"/>
<dbReference type="GO" id="GO:0016020">
    <property type="term" value="C:membrane"/>
    <property type="evidence" value="ECO:0007669"/>
    <property type="project" value="InterPro"/>
</dbReference>
<proteinExistence type="predicted"/>
<protein>
    <submittedName>
        <fullName evidence="1">SFRICE_017272</fullName>
    </submittedName>
</protein>
<dbReference type="GO" id="GO:0005319">
    <property type="term" value="F:lipid transporter activity"/>
    <property type="evidence" value="ECO:0007669"/>
    <property type="project" value="TreeGrafter"/>
</dbReference>
<name>A0A2H1W224_SPOFR</name>
<dbReference type="PANTHER" id="PTHR19229">
    <property type="entry name" value="ATP-BINDING CASSETTE TRANSPORTER SUBFAMILY A ABCA"/>
    <property type="match status" value="1"/>
</dbReference>